<dbReference type="InterPro" id="IPR001750">
    <property type="entry name" value="ND/Mrp_TM"/>
</dbReference>
<evidence type="ECO:0000256" key="12">
    <source>
        <dbReference type="ARBA" id="ARBA00023027"/>
    </source>
</evidence>
<evidence type="ECO:0000256" key="13">
    <source>
        <dbReference type="ARBA" id="ARBA00023075"/>
    </source>
</evidence>
<keyword evidence="7 17" id="KW-0679">Respiratory chain</keyword>
<feature type="domain" description="NADH:ubiquinone oxidoreductase chain 4 N-terminal" evidence="19">
    <location>
        <begin position="1"/>
        <end position="99"/>
    </location>
</feature>
<comment type="function">
    <text evidence="17">Core subunit of the mitochondrial membrane respiratory chain NADH dehydrogenase (Complex I) which catalyzes electron transfer from NADH through the respiratory chain, using ubiquinone as an electron acceptor. Essential for the catalytic activity and assembly of complex I.</text>
</comment>
<dbReference type="Pfam" id="PF01059">
    <property type="entry name" value="Oxidored_q5_N"/>
    <property type="match status" value="1"/>
</dbReference>
<accession>B7SMD5</accession>
<dbReference type="GO" id="GO:0031966">
    <property type="term" value="C:mitochondrial membrane"/>
    <property type="evidence" value="ECO:0007669"/>
    <property type="project" value="UniProtKB-SubCell"/>
</dbReference>
<feature type="transmembrane region" description="Helical" evidence="17">
    <location>
        <begin position="81"/>
        <end position="100"/>
    </location>
</feature>
<protein>
    <recommendedName>
        <fullName evidence="5 17">NADH-ubiquinone oxidoreductase chain 4</fullName>
        <ecNumber evidence="4 17">7.1.1.2</ecNumber>
    </recommendedName>
</protein>
<keyword evidence="12 17" id="KW-0520">NAD</keyword>
<evidence type="ECO:0000256" key="9">
    <source>
        <dbReference type="ARBA" id="ARBA00022967"/>
    </source>
</evidence>
<dbReference type="GO" id="GO:0015990">
    <property type="term" value="P:electron transport coupled proton transport"/>
    <property type="evidence" value="ECO:0007669"/>
    <property type="project" value="TreeGrafter"/>
</dbReference>
<evidence type="ECO:0000256" key="2">
    <source>
        <dbReference type="ARBA" id="ARBA00004225"/>
    </source>
</evidence>
<dbReference type="GeneID" id="7671992"/>
<feature type="domain" description="NADH:quinone oxidoreductase/Mrp antiporter transmembrane" evidence="18">
    <location>
        <begin position="103"/>
        <end position="384"/>
    </location>
</feature>
<comment type="similarity">
    <text evidence="3 17">Belongs to the complex I subunit 4 family.</text>
</comment>
<keyword evidence="6 17" id="KW-0813">Transport</keyword>
<keyword evidence="8 17" id="KW-0812">Transmembrane</keyword>
<feature type="transmembrane region" description="Helical" evidence="17">
    <location>
        <begin position="366"/>
        <end position="394"/>
    </location>
</feature>
<evidence type="ECO:0000256" key="8">
    <source>
        <dbReference type="ARBA" id="ARBA00022692"/>
    </source>
</evidence>
<feature type="transmembrane region" description="Helical" evidence="17">
    <location>
        <begin position="266"/>
        <end position="288"/>
    </location>
</feature>
<dbReference type="GO" id="GO:0048039">
    <property type="term" value="F:ubiquinone binding"/>
    <property type="evidence" value="ECO:0007669"/>
    <property type="project" value="TreeGrafter"/>
</dbReference>
<dbReference type="PRINTS" id="PR01437">
    <property type="entry name" value="NUOXDRDTASE4"/>
</dbReference>
<dbReference type="Pfam" id="PF00361">
    <property type="entry name" value="Proton_antipo_M"/>
    <property type="match status" value="1"/>
</dbReference>
<evidence type="ECO:0000256" key="5">
    <source>
        <dbReference type="ARBA" id="ARBA00021006"/>
    </source>
</evidence>
<evidence type="ECO:0000256" key="1">
    <source>
        <dbReference type="ARBA" id="ARBA00003257"/>
    </source>
</evidence>
<dbReference type="GO" id="GO:0003954">
    <property type="term" value="F:NADH dehydrogenase activity"/>
    <property type="evidence" value="ECO:0007669"/>
    <property type="project" value="TreeGrafter"/>
</dbReference>
<keyword evidence="9" id="KW-1278">Translocase</keyword>
<evidence type="ECO:0000256" key="14">
    <source>
        <dbReference type="ARBA" id="ARBA00023128"/>
    </source>
</evidence>
<keyword evidence="14 17" id="KW-0496">Mitochondrion</keyword>
<reference evidence="20" key="1">
    <citation type="journal article" date="2008" name="BMC Genomics">
        <title>Comparative and phylogenomic studies on the mitochondrial genomes of Pentatomomorpha (Insecta: Hemiptera: Heteroptera).</title>
        <authorList>
            <person name="Hua J."/>
            <person name="Li M."/>
            <person name="Dong P."/>
            <person name="Cui Y."/>
            <person name="Xie Q."/>
            <person name="Bu W."/>
        </authorList>
    </citation>
    <scope>NUCLEOTIDE SEQUENCE</scope>
</reference>
<gene>
    <name evidence="20" type="primary">ND4</name>
</gene>
<keyword evidence="11 17" id="KW-1133">Transmembrane helix</keyword>
<feature type="transmembrane region" description="Helical" evidence="17">
    <location>
        <begin position="239"/>
        <end position="259"/>
    </location>
</feature>
<evidence type="ECO:0000256" key="4">
    <source>
        <dbReference type="ARBA" id="ARBA00012944"/>
    </source>
</evidence>
<dbReference type="InterPro" id="IPR000260">
    <property type="entry name" value="NADH4_N"/>
</dbReference>
<dbReference type="CTD" id="4538"/>
<feature type="transmembrane region" description="Helical" evidence="17">
    <location>
        <begin position="106"/>
        <end position="128"/>
    </location>
</feature>
<dbReference type="AlphaFoldDB" id="B7SMD5"/>
<evidence type="ECO:0000313" key="20">
    <source>
        <dbReference type="EMBL" id="ABZ02029.1"/>
    </source>
</evidence>
<proteinExistence type="inferred from homology"/>
<sequence>MMSVLLFSLFLIPLVINWWLFMLMIMILSFMLMMMSVNNYFFYLSYSSGLDLLSFCMIILTVWIIFLMIMASFKIKIYNNYMVEFMFVLLMLMILLILAFSTSNLFLFYLYFESSMIPTLLLIFGWGYQPERFLAGLYLFFYTLFASFPLLLSIFYIFNKSGTLFYFLISLNTCNFYLYISLILAFLVKMPMIFVHFWLPKAHVEAPVSGSMILAGILLKLGGYGLLRVFYFLEKIDFNYFWICLSLFGMFLVGFLCLMQVDIKSMIAYSSVAHMGLVISGIMTSSYYGVVGSLLLMVGHGLCSSGMFVLANIVYERSHSRSLMINKGFLVFMPTMVMFWFLFSVNNMASPPSLNLMGEILLINSILSWSTLTTLFLMISSFMSCCYSIYLYSITQHGSLYSGLKFESLGFIREYLMLFFHWVPLNFLCLKSDIFTMWI</sequence>
<evidence type="ECO:0000256" key="15">
    <source>
        <dbReference type="ARBA" id="ARBA00023136"/>
    </source>
</evidence>
<evidence type="ECO:0000256" key="16">
    <source>
        <dbReference type="ARBA" id="ARBA00049551"/>
    </source>
</evidence>
<dbReference type="GO" id="GO:0042773">
    <property type="term" value="P:ATP synthesis coupled electron transport"/>
    <property type="evidence" value="ECO:0007669"/>
    <property type="project" value="InterPro"/>
</dbReference>
<feature type="transmembrane region" description="Helical" evidence="17">
    <location>
        <begin position="294"/>
        <end position="315"/>
    </location>
</feature>
<feature type="transmembrane region" description="Helical" evidence="17">
    <location>
        <begin position="135"/>
        <end position="158"/>
    </location>
</feature>
<comment type="catalytic activity">
    <reaction evidence="16 17">
        <text>a ubiquinone + NADH + 5 H(+)(in) = a ubiquinol + NAD(+) + 4 H(+)(out)</text>
        <dbReference type="Rhea" id="RHEA:29091"/>
        <dbReference type="Rhea" id="RHEA-COMP:9565"/>
        <dbReference type="Rhea" id="RHEA-COMP:9566"/>
        <dbReference type="ChEBI" id="CHEBI:15378"/>
        <dbReference type="ChEBI" id="CHEBI:16389"/>
        <dbReference type="ChEBI" id="CHEBI:17976"/>
        <dbReference type="ChEBI" id="CHEBI:57540"/>
        <dbReference type="ChEBI" id="CHEBI:57945"/>
        <dbReference type="EC" id="7.1.1.2"/>
    </reaction>
</comment>
<dbReference type="PANTHER" id="PTHR43507:SF20">
    <property type="entry name" value="NADH-UBIQUINONE OXIDOREDUCTASE CHAIN 4"/>
    <property type="match status" value="1"/>
</dbReference>
<name>B7SMD5_HYDLO</name>
<evidence type="ECO:0000256" key="7">
    <source>
        <dbReference type="ARBA" id="ARBA00022660"/>
    </source>
</evidence>
<geneLocation type="mitochondrion" evidence="20"/>
<evidence type="ECO:0000259" key="19">
    <source>
        <dbReference type="Pfam" id="PF01059"/>
    </source>
</evidence>
<keyword evidence="10 17" id="KW-0249">Electron transport</keyword>
<evidence type="ECO:0000256" key="3">
    <source>
        <dbReference type="ARBA" id="ARBA00009025"/>
    </source>
</evidence>
<evidence type="ECO:0000259" key="18">
    <source>
        <dbReference type="Pfam" id="PF00361"/>
    </source>
</evidence>
<evidence type="ECO:0000256" key="17">
    <source>
        <dbReference type="RuleBase" id="RU003297"/>
    </source>
</evidence>
<evidence type="ECO:0000256" key="11">
    <source>
        <dbReference type="ARBA" id="ARBA00022989"/>
    </source>
</evidence>
<dbReference type="PANTHER" id="PTHR43507">
    <property type="entry name" value="NADH-UBIQUINONE OXIDOREDUCTASE CHAIN 4"/>
    <property type="match status" value="1"/>
</dbReference>
<dbReference type="EMBL" id="EU427337">
    <property type="protein sequence ID" value="ABZ02029.1"/>
    <property type="molecule type" value="Genomic_DNA"/>
</dbReference>
<dbReference type="RefSeq" id="YP_002735013.1">
    <property type="nucleotide sequence ID" value="NC_012456.1"/>
</dbReference>
<comment type="function">
    <text evidence="1">Core subunit of the mitochondrial membrane respiratory chain NADH dehydrogenase (Complex I) that is believed to belong to the minimal assembly required for catalysis. Complex I functions in the transfer of electrons from NADH to the respiratory chain. The immediate electron acceptor for the enzyme is believed to be ubiquinone.</text>
</comment>
<organism evidence="20">
    <name type="scientific">Hydaropsis longirostris</name>
    <name type="common">Leaf-footed bug</name>
    <dbReference type="NCBI Taxonomy" id="498947"/>
    <lineage>
        <taxon>Eukaryota</taxon>
        <taxon>Metazoa</taxon>
        <taxon>Ecdysozoa</taxon>
        <taxon>Arthropoda</taxon>
        <taxon>Hexapoda</taxon>
        <taxon>Insecta</taxon>
        <taxon>Pterygota</taxon>
        <taxon>Neoptera</taxon>
        <taxon>Paraneoptera</taxon>
        <taxon>Hemiptera</taxon>
        <taxon>Heteroptera</taxon>
        <taxon>Panheteroptera</taxon>
        <taxon>Pentatomomorpha</taxon>
        <taxon>Coreoidea</taxon>
        <taxon>Coreidae</taxon>
        <taxon>Hydarinae</taxon>
        <taxon>Hydaropsis</taxon>
    </lineage>
</organism>
<dbReference type="EC" id="7.1.1.2" evidence="4 17"/>
<evidence type="ECO:0000256" key="6">
    <source>
        <dbReference type="ARBA" id="ARBA00022448"/>
    </source>
</evidence>
<feature type="transmembrane region" description="Helical" evidence="17">
    <location>
        <begin position="327"/>
        <end position="346"/>
    </location>
</feature>
<feature type="transmembrane region" description="Helical" evidence="17">
    <location>
        <begin position="52"/>
        <end position="69"/>
    </location>
</feature>
<evidence type="ECO:0000256" key="10">
    <source>
        <dbReference type="ARBA" id="ARBA00022982"/>
    </source>
</evidence>
<feature type="transmembrane region" description="Helical" evidence="17">
    <location>
        <begin position="7"/>
        <end position="32"/>
    </location>
</feature>
<comment type="subcellular location">
    <subcellularLocation>
        <location evidence="2 17">Mitochondrion membrane</location>
        <topology evidence="2 17">Multi-pass membrane protein</topology>
    </subcellularLocation>
</comment>
<dbReference type="GO" id="GO:0008137">
    <property type="term" value="F:NADH dehydrogenase (ubiquinone) activity"/>
    <property type="evidence" value="ECO:0007669"/>
    <property type="project" value="UniProtKB-UniRule"/>
</dbReference>
<keyword evidence="13 17" id="KW-0830">Ubiquinone</keyword>
<dbReference type="InterPro" id="IPR003918">
    <property type="entry name" value="NADH_UbQ_OxRdtase"/>
</dbReference>
<feature type="transmembrane region" description="Helical" evidence="17">
    <location>
        <begin position="211"/>
        <end position="233"/>
    </location>
</feature>
<keyword evidence="15 17" id="KW-0472">Membrane</keyword>